<evidence type="ECO:0000256" key="8">
    <source>
        <dbReference type="ARBA" id="ARBA00022833"/>
    </source>
</evidence>
<reference evidence="11 12" key="1">
    <citation type="submission" date="2012-06" db="EMBL/GenBank/DDBJ databases">
        <title>The complete chromosome of genome of Turneriella parva DSM 21527.</title>
        <authorList>
            <consortium name="US DOE Joint Genome Institute (JGI-PGF)"/>
            <person name="Lucas S."/>
            <person name="Han J."/>
            <person name="Lapidus A."/>
            <person name="Bruce D."/>
            <person name="Goodwin L."/>
            <person name="Pitluck S."/>
            <person name="Peters L."/>
            <person name="Kyrpides N."/>
            <person name="Mavromatis K."/>
            <person name="Ivanova N."/>
            <person name="Mikhailova N."/>
            <person name="Chertkov O."/>
            <person name="Detter J.C."/>
            <person name="Tapia R."/>
            <person name="Han C."/>
            <person name="Land M."/>
            <person name="Hauser L."/>
            <person name="Markowitz V."/>
            <person name="Cheng J.-F."/>
            <person name="Hugenholtz P."/>
            <person name="Woyke T."/>
            <person name="Wu D."/>
            <person name="Gronow S."/>
            <person name="Wellnitz S."/>
            <person name="Brambilla E."/>
            <person name="Klenk H.-P."/>
            <person name="Eisen J.A."/>
        </authorList>
    </citation>
    <scope>NUCLEOTIDE SEQUENCE [LARGE SCALE GENOMIC DNA]</scope>
    <source>
        <strain evidence="12">ATCC BAA-1111 / DSM 21527 / NCTC 11395 / H</strain>
    </source>
</reference>
<dbReference type="PROSITE" id="PS50880">
    <property type="entry name" value="TOPRIM"/>
    <property type="match status" value="1"/>
</dbReference>
<dbReference type="InterPro" id="IPR050219">
    <property type="entry name" value="DnaG_primase"/>
</dbReference>
<keyword evidence="3" id="KW-0808">Transferase</keyword>
<keyword evidence="9" id="KW-0804">Transcription</keyword>
<dbReference type="Gene3D" id="3.90.980.10">
    <property type="entry name" value="DNA primase, catalytic core, N-terminal domain"/>
    <property type="match status" value="1"/>
</dbReference>
<dbReference type="AlphaFoldDB" id="I4B830"/>
<dbReference type="InterPro" id="IPR006171">
    <property type="entry name" value="TOPRIM_dom"/>
</dbReference>
<dbReference type="GO" id="GO:1990077">
    <property type="term" value="C:primosome complex"/>
    <property type="evidence" value="ECO:0007669"/>
    <property type="project" value="UniProtKB-KW"/>
</dbReference>
<dbReference type="SUPFAM" id="SSF56731">
    <property type="entry name" value="DNA primase core"/>
    <property type="match status" value="1"/>
</dbReference>
<dbReference type="GO" id="GO:0008270">
    <property type="term" value="F:zinc ion binding"/>
    <property type="evidence" value="ECO:0007669"/>
    <property type="project" value="UniProtKB-KW"/>
</dbReference>
<evidence type="ECO:0000259" key="10">
    <source>
        <dbReference type="PROSITE" id="PS50880"/>
    </source>
</evidence>
<evidence type="ECO:0000256" key="2">
    <source>
        <dbReference type="ARBA" id="ARBA00022515"/>
    </source>
</evidence>
<dbReference type="InterPro" id="IPR036977">
    <property type="entry name" value="DNA_primase_Znf_CHC2"/>
</dbReference>
<evidence type="ECO:0000256" key="5">
    <source>
        <dbReference type="ARBA" id="ARBA00022705"/>
    </source>
</evidence>
<dbReference type="STRING" id="869212.Turpa_2798"/>
<keyword evidence="1" id="KW-0240">DNA-directed RNA polymerase</keyword>
<dbReference type="SMART" id="SM00400">
    <property type="entry name" value="ZnF_CHCC"/>
    <property type="match status" value="1"/>
</dbReference>
<sequence>MQSENDEIGRIKREISVFSLAERSGIKLKKISADEYAGLCIFHKDKNPSLHVNPVKNTFHCKGCGKGGSVIDWIKHEKNCSTHEAIVFLKSQLSSTSPAFTPPASERVEVNLRRPELQQALRIAVDYYHKTLKEQQAPIEYLMKRGLRFGELVEDFKIGYADGTLLEKLTPEITPLLLEIGILRKNGTLVERFKGALIFPVMDENGIITEIYARAILPGAEKHQYLPGVHRGIFNSRALIAKEIIITESVIDALSLMTLGYRNVIAAYGAQGFTEEMKERLSAAGTERLYVAFDADNAGNRGAEKIVEKLRGTEIQVYRVQFPDGFDPNEFIRKVENAAAIFKDLIINSSLISLAEEAKTEATAPRDWEKKGSEYHFTFGERLYIARGLEKNADDTTLKTLLRASLGEKFHIDNLDLFHAKSCWGFVKSTSERLGLDDKVIRADLDKITTTLEPELKIVLRKETALEIASKYRVNLLVQQKAEKALREPDYLIHFLREVEECALVGENLNVLFGLASTITRKCRDQIHIIIQSESSSGKSTLLNLLADFVPDEDKLYFTQITPKSFYHAEEGSMKNKSIFVVEMQGLAEAQYPIQQMMSEKKLVNIYTMTDPKTGKFVNETRLVEGPDQFTITCPTENISDDINNRSAILSMMQNKDQLEKVMQFQRRLLSGEGVKLRKRRFDLVELAQHIQRALTITRTVNPHMAHLHFGAETNRSLRDHQRYLNVIEAITILFQKQREIVTIDGEPHIRTHVIDIAIGNFLCQRVFGRSLTVLPPQTNSFVSKIAQHYLSYAKEKKIEFTQIWFYRRDMQEIMKLSMNRVHEHTNRAVMAEYFTTRRDQNGIAYRFLFEPAANGSFTQLLQLANMAELLRKCSKKEREEYQTYKPVLDELFNLLDPTWAKEQI</sequence>
<dbReference type="RefSeq" id="WP_014803939.1">
    <property type="nucleotide sequence ID" value="NC_018020.1"/>
</dbReference>
<dbReference type="GO" id="GO:0006269">
    <property type="term" value="P:DNA replication, synthesis of primer"/>
    <property type="evidence" value="ECO:0007669"/>
    <property type="project" value="UniProtKB-KW"/>
</dbReference>
<dbReference type="InterPro" id="IPR034154">
    <property type="entry name" value="TOPRIM_DnaG/twinkle"/>
</dbReference>
<dbReference type="Pfam" id="PF13155">
    <property type="entry name" value="Toprim_2"/>
    <property type="match status" value="1"/>
</dbReference>
<dbReference type="Gene3D" id="3.40.1360.10">
    <property type="match status" value="1"/>
</dbReference>
<dbReference type="PATRIC" id="fig|869212.3.peg.2820"/>
<keyword evidence="2" id="KW-0639">Primosome</keyword>
<dbReference type="Proteomes" id="UP000006048">
    <property type="component" value="Chromosome"/>
</dbReference>
<evidence type="ECO:0000313" key="11">
    <source>
        <dbReference type="EMBL" id="AFM13437.1"/>
    </source>
</evidence>
<dbReference type="SUPFAM" id="SSF57783">
    <property type="entry name" value="Zinc beta-ribbon"/>
    <property type="match status" value="1"/>
</dbReference>
<accession>I4B830</accession>
<name>I4B830_TURPD</name>
<evidence type="ECO:0000313" key="12">
    <source>
        <dbReference type="Proteomes" id="UP000006048"/>
    </source>
</evidence>
<keyword evidence="5" id="KW-0235">DNA replication</keyword>
<keyword evidence="8" id="KW-0862">Zinc</keyword>
<evidence type="ECO:0000256" key="1">
    <source>
        <dbReference type="ARBA" id="ARBA00022478"/>
    </source>
</evidence>
<dbReference type="InterPro" id="IPR037068">
    <property type="entry name" value="DNA_primase_core_N_sf"/>
</dbReference>
<keyword evidence="7" id="KW-0863">Zinc-finger</keyword>
<dbReference type="EMBL" id="CP002959">
    <property type="protein sequence ID" value="AFM13437.1"/>
    <property type="molecule type" value="Genomic_DNA"/>
</dbReference>
<evidence type="ECO:0000256" key="4">
    <source>
        <dbReference type="ARBA" id="ARBA00022695"/>
    </source>
</evidence>
<gene>
    <name evidence="11" type="ordered locus">Turpa_2798</name>
</gene>
<dbReference type="GO" id="GO:0005737">
    <property type="term" value="C:cytoplasm"/>
    <property type="evidence" value="ECO:0007669"/>
    <property type="project" value="TreeGrafter"/>
</dbReference>
<evidence type="ECO:0000256" key="3">
    <source>
        <dbReference type="ARBA" id="ARBA00022679"/>
    </source>
</evidence>
<organism evidence="11 12">
    <name type="scientific">Turneriella parva (strain ATCC BAA-1111 / DSM 21527 / NCTC 11395 / H)</name>
    <name type="common">Leptospira parva</name>
    <dbReference type="NCBI Taxonomy" id="869212"/>
    <lineage>
        <taxon>Bacteria</taxon>
        <taxon>Pseudomonadati</taxon>
        <taxon>Spirochaetota</taxon>
        <taxon>Spirochaetia</taxon>
        <taxon>Leptospirales</taxon>
        <taxon>Leptospiraceae</taxon>
        <taxon>Turneriella</taxon>
    </lineage>
</organism>
<keyword evidence="12" id="KW-1185">Reference proteome</keyword>
<dbReference type="PANTHER" id="PTHR30313">
    <property type="entry name" value="DNA PRIMASE"/>
    <property type="match status" value="1"/>
</dbReference>
<dbReference type="Gene3D" id="3.90.580.10">
    <property type="entry name" value="Zinc finger, CHC2-type domain"/>
    <property type="match status" value="1"/>
</dbReference>
<dbReference type="GO" id="GO:0003899">
    <property type="term" value="F:DNA-directed RNA polymerase activity"/>
    <property type="evidence" value="ECO:0007669"/>
    <property type="project" value="InterPro"/>
</dbReference>
<dbReference type="GO" id="GO:0000428">
    <property type="term" value="C:DNA-directed RNA polymerase complex"/>
    <property type="evidence" value="ECO:0007669"/>
    <property type="project" value="UniProtKB-KW"/>
</dbReference>
<evidence type="ECO:0000256" key="6">
    <source>
        <dbReference type="ARBA" id="ARBA00022723"/>
    </source>
</evidence>
<evidence type="ECO:0000256" key="9">
    <source>
        <dbReference type="ARBA" id="ARBA00023163"/>
    </source>
</evidence>
<dbReference type="Pfam" id="PF08275">
    <property type="entry name" value="DNAG_N"/>
    <property type="match status" value="1"/>
</dbReference>
<keyword evidence="6" id="KW-0479">Metal-binding</keyword>
<dbReference type="SMART" id="SM00493">
    <property type="entry name" value="TOPRIM"/>
    <property type="match status" value="1"/>
</dbReference>
<dbReference type="CDD" id="cd01029">
    <property type="entry name" value="TOPRIM_primases"/>
    <property type="match status" value="1"/>
</dbReference>
<dbReference type="InterPro" id="IPR013264">
    <property type="entry name" value="DNAG_N"/>
</dbReference>
<proteinExistence type="predicted"/>
<evidence type="ECO:0000256" key="7">
    <source>
        <dbReference type="ARBA" id="ARBA00022771"/>
    </source>
</evidence>
<dbReference type="InterPro" id="IPR002694">
    <property type="entry name" value="Znf_CHC2"/>
</dbReference>
<keyword evidence="4" id="KW-0548">Nucleotidyltransferase</keyword>
<dbReference type="KEGG" id="tpx:Turpa_2798"/>
<dbReference type="HOGENOM" id="CLU_013586_0_0_12"/>
<feature type="domain" description="Toprim" evidence="10">
    <location>
        <begin position="242"/>
        <end position="325"/>
    </location>
</feature>
<dbReference type="Pfam" id="PF01807">
    <property type="entry name" value="Zn_ribbon_DnaG"/>
    <property type="match status" value="1"/>
</dbReference>
<protein>
    <submittedName>
        <fullName evidence="11">TOPRIM domain-containing protein</fullName>
    </submittedName>
</protein>
<dbReference type="PANTHER" id="PTHR30313:SF2">
    <property type="entry name" value="DNA PRIMASE"/>
    <property type="match status" value="1"/>
</dbReference>
<dbReference type="GO" id="GO:0003677">
    <property type="term" value="F:DNA binding"/>
    <property type="evidence" value="ECO:0007669"/>
    <property type="project" value="InterPro"/>
</dbReference>